<dbReference type="Proteomes" id="UP000195447">
    <property type="component" value="Unassembled WGS sequence"/>
</dbReference>
<evidence type="ECO:0000259" key="1">
    <source>
        <dbReference type="Pfam" id="PF05709"/>
    </source>
</evidence>
<dbReference type="Gene3D" id="2.40.30.200">
    <property type="match status" value="1"/>
</dbReference>
<organism evidence="2 3">
    <name type="scientific">Faecalitalea cylindroides</name>
    <dbReference type="NCBI Taxonomy" id="39483"/>
    <lineage>
        <taxon>Bacteria</taxon>
        <taxon>Bacillati</taxon>
        <taxon>Bacillota</taxon>
        <taxon>Erysipelotrichia</taxon>
        <taxon>Erysipelotrichales</taxon>
        <taxon>Erysipelotrichaceae</taxon>
        <taxon>Faecalitalea</taxon>
    </lineage>
</organism>
<keyword evidence="3" id="KW-1185">Reference proteome</keyword>
<dbReference type="RefSeq" id="WP_087158749.1">
    <property type="nucleotide sequence ID" value="NZ_NFKM01000011.1"/>
</dbReference>
<gene>
    <name evidence="2" type="ORF">B5F14_06605</name>
</gene>
<dbReference type="InterPro" id="IPR008841">
    <property type="entry name" value="Siphovirus-type_tail_N"/>
</dbReference>
<sequence>MKDDIFLDYRSCIKMGLLPVKPPIIPSPKKRYNEVSIPGRDGIFYEDLETYDDIVLPVEFNFRARGETVDQMFRYFRKTLANAKELMRSSDPDMYYKIKKIEIGDLDRGTSKTIGTFQCDFTLDPYAYLRVGKEKLSISKASINRYDLSKPMYVITGEGNCEISVNGVSSFCNVTDTVFIDTDLQLCYREDGTWINTTLSGNYDDMYLQHGKNDIHVSDGFMLKIIPNWRTAL</sequence>
<dbReference type="AlphaFoldDB" id="A0A1Y4M085"/>
<accession>A0A1Y4M085</accession>
<proteinExistence type="predicted"/>
<reference evidence="3" key="1">
    <citation type="submission" date="2017-04" db="EMBL/GenBank/DDBJ databases">
        <title>Function of individual gut microbiota members based on whole genome sequencing of pure cultures obtained from chicken caecum.</title>
        <authorList>
            <person name="Medvecky M."/>
            <person name="Cejkova D."/>
            <person name="Polansky O."/>
            <person name="Karasova D."/>
            <person name="Kubasova T."/>
            <person name="Cizek A."/>
            <person name="Rychlik I."/>
        </authorList>
    </citation>
    <scope>NUCLEOTIDE SEQUENCE [LARGE SCALE GENOMIC DNA]</scope>
    <source>
        <strain evidence="3">An178</strain>
    </source>
</reference>
<evidence type="ECO:0000313" key="3">
    <source>
        <dbReference type="Proteomes" id="UP000195447"/>
    </source>
</evidence>
<dbReference type="EMBL" id="NFKM01000011">
    <property type="protein sequence ID" value="OUP60082.1"/>
    <property type="molecule type" value="Genomic_DNA"/>
</dbReference>
<comment type="caution">
    <text evidence="2">The sequence shown here is derived from an EMBL/GenBank/DDBJ whole genome shotgun (WGS) entry which is preliminary data.</text>
</comment>
<dbReference type="Pfam" id="PF05709">
    <property type="entry name" value="Sipho_tail"/>
    <property type="match status" value="1"/>
</dbReference>
<protein>
    <recommendedName>
        <fullName evidence="1">Siphovirus-type tail component RIFT-related domain-containing protein</fullName>
    </recommendedName>
</protein>
<evidence type="ECO:0000313" key="2">
    <source>
        <dbReference type="EMBL" id="OUP60082.1"/>
    </source>
</evidence>
<feature type="domain" description="Siphovirus-type tail component RIFT-related" evidence="1">
    <location>
        <begin position="20"/>
        <end position="121"/>
    </location>
</feature>
<name>A0A1Y4M085_9FIRM</name>